<evidence type="ECO:0000313" key="2">
    <source>
        <dbReference type="Proteomes" id="UP000250123"/>
    </source>
</evidence>
<dbReference type="AlphaFoldDB" id="A0A330M242"/>
<accession>A0A330M242</accession>
<proteinExistence type="predicted"/>
<organism evidence="1 2">
    <name type="scientific">Shewanella benthica</name>
    <dbReference type="NCBI Taxonomy" id="43661"/>
    <lineage>
        <taxon>Bacteria</taxon>
        <taxon>Pseudomonadati</taxon>
        <taxon>Pseudomonadota</taxon>
        <taxon>Gammaproteobacteria</taxon>
        <taxon>Alteromonadales</taxon>
        <taxon>Shewanellaceae</taxon>
        <taxon>Shewanella</taxon>
    </lineage>
</organism>
<sequence length="40" mass="4390">MQTAKNVENALARGYEKGIIGALRAAELLWGLELSSFRIV</sequence>
<gene>
    <name evidence="1" type="ORF">SHEWBE_2339</name>
</gene>
<dbReference type="EMBL" id="LS483452">
    <property type="protein sequence ID" value="SQH76302.1"/>
    <property type="molecule type" value="Genomic_DNA"/>
</dbReference>
<dbReference type="KEGG" id="sbk:SHEWBE_2339"/>
<dbReference type="Proteomes" id="UP000250123">
    <property type="component" value="Chromosome SHEWBE"/>
</dbReference>
<name>A0A330M242_9GAMM</name>
<reference evidence="2" key="1">
    <citation type="submission" date="2018-06" db="EMBL/GenBank/DDBJ databases">
        <authorList>
            <person name="Cea G.-C."/>
            <person name="William W."/>
        </authorList>
    </citation>
    <scope>NUCLEOTIDE SEQUENCE [LARGE SCALE GENOMIC DNA]</scope>
    <source>
        <strain evidence="2">DB21MT-2</strain>
    </source>
</reference>
<evidence type="ECO:0000313" key="1">
    <source>
        <dbReference type="EMBL" id="SQH76302.1"/>
    </source>
</evidence>
<protein>
    <submittedName>
        <fullName evidence="1">Uncharacterized protein</fullName>
    </submittedName>
</protein>